<dbReference type="Pfam" id="PF02811">
    <property type="entry name" value="PHP"/>
    <property type="match status" value="1"/>
</dbReference>
<dbReference type="PANTHER" id="PTHR32294">
    <property type="entry name" value="DNA POLYMERASE III SUBUNIT ALPHA"/>
    <property type="match status" value="1"/>
</dbReference>
<dbReference type="InterPro" id="IPR003141">
    <property type="entry name" value="Pol/His_phosphatase_N"/>
</dbReference>
<feature type="domain" description="Polymerase/histidinol phosphatase N-terminal" evidence="1">
    <location>
        <begin position="111"/>
        <end position="178"/>
    </location>
</feature>
<dbReference type="SMART" id="SM00481">
    <property type="entry name" value="POLIIIAc"/>
    <property type="match status" value="1"/>
</dbReference>
<evidence type="ECO:0000259" key="1">
    <source>
        <dbReference type="SMART" id="SM00481"/>
    </source>
</evidence>
<dbReference type="Gene3D" id="3.20.20.140">
    <property type="entry name" value="Metal-dependent hydrolases"/>
    <property type="match status" value="1"/>
</dbReference>
<dbReference type="RefSeq" id="WP_128701953.1">
    <property type="nucleotide sequence ID" value="NZ_CP039396.1"/>
</dbReference>
<accession>A0A4P7W6E2</accession>
<gene>
    <name evidence="2" type="ORF">E7747_10735</name>
</gene>
<evidence type="ECO:0000313" key="3">
    <source>
        <dbReference type="Proteomes" id="UP000297149"/>
    </source>
</evidence>
<dbReference type="AlphaFoldDB" id="A0A4P7W6E2"/>
<dbReference type="InterPro" id="IPR011708">
    <property type="entry name" value="DNA_pol3_alpha_NTPase_dom"/>
</dbReference>
<dbReference type="KEGG" id="ddb:E7747_10735"/>
<reference evidence="3" key="1">
    <citation type="submission" date="2019-02" db="EMBL/GenBank/DDBJ databases">
        <title>Isolation and identification of novel species under the genus Muribaculum.</title>
        <authorList>
            <person name="Miyake S."/>
            <person name="Ding Y."/>
            <person name="Low A."/>
            <person name="Soh M."/>
            <person name="Seedorf H."/>
        </authorList>
    </citation>
    <scope>NUCLEOTIDE SEQUENCE [LARGE SCALE GENOMIC DNA]</scope>
    <source>
        <strain evidence="3">H5</strain>
    </source>
</reference>
<dbReference type="InterPro" id="IPR004805">
    <property type="entry name" value="DnaE2/DnaE/PolC"/>
</dbReference>
<protein>
    <submittedName>
        <fullName evidence="2">PHP domain-containing protein</fullName>
    </submittedName>
</protein>
<dbReference type="Proteomes" id="UP000297149">
    <property type="component" value="Chromosome"/>
</dbReference>
<keyword evidence="3" id="KW-1185">Reference proteome</keyword>
<dbReference type="InterPro" id="IPR004013">
    <property type="entry name" value="PHP_dom"/>
</dbReference>
<dbReference type="GO" id="GO:0008408">
    <property type="term" value="F:3'-5' exonuclease activity"/>
    <property type="evidence" value="ECO:0007669"/>
    <property type="project" value="InterPro"/>
</dbReference>
<evidence type="ECO:0000313" key="2">
    <source>
        <dbReference type="EMBL" id="QCD43697.1"/>
    </source>
</evidence>
<dbReference type="GO" id="GO:0006260">
    <property type="term" value="P:DNA replication"/>
    <property type="evidence" value="ECO:0007669"/>
    <property type="project" value="InterPro"/>
</dbReference>
<dbReference type="Pfam" id="PF07733">
    <property type="entry name" value="DNA_pol3_alpha"/>
    <property type="match status" value="1"/>
</dbReference>
<proteinExistence type="predicted"/>
<dbReference type="EMBL" id="CP039396">
    <property type="protein sequence ID" value="QCD43697.1"/>
    <property type="molecule type" value="Genomic_DNA"/>
</dbReference>
<sequence length="584" mass="67615">MKEVVSLKEWLDNHNLIYSLRKDVLVIPGFGRCLIQDNYDHIFRQTKDGDVVFNSIENYSYLIADEIYYIVFPFGCRWYYIDIRKDPSDLQFKILRYVGESPKFEHECEFYPLGLHSGFELLNGSGLLKDWCAKAKFLGYKGIAVADRNTMAASLDLQQSATDAGLKYCFGYSLTVRIGLDKVGVKIYAATQQGFRNMLRIQKAVAVDSFETKEIDLITLLNLAEGNTLVFDKWSGHWLTENKNALQDFVDAFDGWVYFQVDTTEYRADRIDSTLLQSQKAYFDNFYLGNLEYSMNIRPVLIQDVYYLDKEDWRTKIILNKVDTGAAHEQSYKQYLKTIDEIYAEFRALFSDRYDDEVFYDMCAATADIIENATAAYDLSDNYAPKYDMTPQEQAKYGDTLTMFRELIEDGFRKLVPEGEEEVYRRRVEYEKYVIESTDNVDYFLIQRDELNWAQENGILTGIGRGSAGGCLLLYLMGITFIDPLKYDLIFERFLLPERAGLEPDKVTIMADDIESSDYFEVAFDNDTILLLDKDAELVVIRDGEQLTVYADELQEGDDIQFDNCDLLHTLPHKLLHENPTHNS</sequence>
<organism evidence="2 3">
    <name type="scientific">Duncaniella dubosii</name>
    <dbReference type="NCBI Taxonomy" id="2518971"/>
    <lineage>
        <taxon>Bacteria</taxon>
        <taxon>Pseudomonadati</taxon>
        <taxon>Bacteroidota</taxon>
        <taxon>Bacteroidia</taxon>
        <taxon>Bacteroidales</taxon>
        <taxon>Muribaculaceae</taxon>
        <taxon>Duncaniella</taxon>
    </lineage>
</organism>
<name>A0A4P7W6E2_9BACT</name>